<proteinExistence type="predicted"/>
<name>A0A5P1EBS3_ASPOF</name>
<evidence type="ECO:0000313" key="1">
    <source>
        <dbReference type="EMBL" id="ONK63223.1"/>
    </source>
</evidence>
<dbReference type="Proteomes" id="UP000243459">
    <property type="component" value="Chromosome 7"/>
</dbReference>
<evidence type="ECO:0000313" key="2">
    <source>
        <dbReference type="Proteomes" id="UP000243459"/>
    </source>
</evidence>
<reference evidence="2" key="1">
    <citation type="journal article" date="2017" name="Nat. Commun.">
        <title>The asparagus genome sheds light on the origin and evolution of a young Y chromosome.</title>
        <authorList>
            <person name="Harkess A."/>
            <person name="Zhou J."/>
            <person name="Xu C."/>
            <person name="Bowers J.E."/>
            <person name="Van der Hulst R."/>
            <person name="Ayyampalayam S."/>
            <person name="Mercati F."/>
            <person name="Riccardi P."/>
            <person name="McKain M.R."/>
            <person name="Kakrana A."/>
            <person name="Tang H."/>
            <person name="Ray J."/>
            <person name="Groenendijk J."/>
            <person name="Arikit S."/>
            <person name="Mathioni S.M."/>
            <person name="Nakano M."/>
            <person name="Shan H."/>
            <person name="Telgmann-Rauber A."/>
            <person name="Kanno A."/>
            <person name="Yue Z."/>
            <person name="Chen H."/>
            <person name="Li W."/>
            <person name="Chen Y."/>
            <person name="Xu X."/>
            <person name="Zhang Y."/>
            <person name="Luo S."/>
            <person name="Chen H."/>
            <person name="Gao J."/>
            <person name="Mao Z."/>
            <person name="Pires J.C."/>
            <person name="Luo M."/>
            <person name="Kudrna D."/>
            <person name="Wing R.A."/>
            <person name="Meyers B.C."/>
            <person name="Yi K."/>
            <person name="Kong H."/>
            <person name="Lavrijsen P."/>
            <person name="Sunseri F."/>
            <person name="Falavigna A."/>
            <person name="Ye Y."/>
            <person name="Leebens-Mack J.H."/>
            <person name="Chen G."/>
        </authorList>
    </citation>
    <scope>NUCLEOTIDE SEQUENCE [LARGE SCALE GENOMIC DNA]</scope>
    <source>
        <strain evidence="2">cv. DH0086</strain>
    </source>
</reference>
<organism evidence="1 2">
    <name type="scientific">Asparagus officinalis</name>
    <name type="common">Garden asparagus</name>
    <dbReference type="NCBI Taxonomy" id="4686"/>
    <lineage>
        <taxon>Eukaryota</taxon>
        <taxon>Viridiplantae</taxon>
        <taxon>Streptophyta</taxon>
        <taxon>Embryophyta</taxon>
        <taxon>Tracheophyta</taxon>
        <taxon>Spermatophyta</taxon>
        <taxon>Magnoliopsida</taxon>
        <taxon>Liliopsida</taxon>
        <taxon>Asparagales</taxon>
        <taxon>Asparagaceae</taxon>
        <taxon>Asparagoideae</taxon>
        <taxon>Asparagus</taxon>
    </lineage>
</organism>
<dbReference type="EMBL" id="CM007387">
    <property type="protein sequence ID" value="ONK63223.1"/>
    <property type="molecule type" value="Genomic_DNA"/>
</dbReference>
<protein>
    <submittedName>
        <fullName evidence="1">Uncharacterized protein</fullName>
    </submittedName>
</protein>
<dbReference type="Gramene" id="ONK63223">
    <property type="protein sequence ID" value="ONK63223"/>
    <property type="gene ID" value="A4U43_C07F12660"/>
</dbReference>
<keyword evidence="2" id="KW-1185">Reference proteome</keyword>
<dbReference type="AlphaFoldDB" id="A0A5P1EBS3"/>
<accession>A0A5P1EBS3</accession>
<sequence>MFGGRAGFCSVEERWRTKEEIDNHEKNPRAQRGEGISDKFSWLYEKRAAIYKISGFKGKLKTLSMTASTPLLPVVGSSKEHLGFPIVFSWFTTEEDPGGARLKVLHIGVLCLETFIDQVLSCGIESLHNYSAYCHSELSIAQSFGGVRNIMSGPVARPKLGVLKFEPLITYDKPSGEIRGGKVIDFNWSISDPWKIASVSTDSGCNPDGSLHIWCMSDLIHIPTEEVHVELNQFKNHISSCG</sequence>
<gene>
    <name evidence="1" type="ORF">A4U43_C07F12660</name>
</gene>